<keyword evidence="1" id="KW-1133">Transmembrane helix</keyword>
<dbReference type="Proteomes" id="UP000239939">
    <property type="component" value="Unassembled WGS sequence"/>
</dbReference>
<reference evidence="3" key="1">
    <citation type="submission" date="2016-08" db="EMBL/GenBank/DDBJ databases">
        <authorList>
            <person name="Merda D."/>
            <person name="Briand M."/>
            <person name="Taghouti G."/>
            <person name="Carrere S."/>
            <person name="Gouzy J."/>
            <person name="Portier P."/>
            <person name="Jacques M.-A."/>
            <person name="Fischer-Le Saux M."/>
        </authorList>
    </citation>
    <scope>NUCLEOTIDE SEQUENCE [LARGE SCALE GENOMIC DNA]</scope>
    <source>
        <strain evidence="3">CFBP1817</strain>
    </source>
</reference>
<sequence length="62" mass="6693">MMETQFPGTVPQTSTLLAWGKVMLLCAPIGLVPVSLFIDFVPAAFLRFDLLLLADDGHESSA</sequence>
<organism evidence="2 3">
    <name type="scientific">Xanthomonas populi</name>
    <dbReference type="NCBI Taxonomy" id="53414"/>
    <lineage>
        <taxon>Bacteria</taxon>
        <taxon>Pseudomonadati</taxon>
        <taxon>Pseudomonadota</taxon>
        <taxon>Gammaproteobacteria</taxon>
        <taxon>Lysobacterales</taxon>
        <taxon>Lysobacteraceae</taxon>
        <taxon>Xanthomonas</taxon>
    </lineage>
</organism>
<keyword evidence="1" id="KW-0812">Transmembrane</keyword>
<feature type="transmembrane region" description="Helical" evidence="1">
    <location>
        <begin position="16"/>
        <end position="38"/>
    </location>
</feature>
<name>A0A2S7E7A6_9XANT</name>
<evidence type="ECO:0000313" key="3">
    <source>
        <dbReference type="Proteomes" id="UP000239939"/>
    </source>
</evidence>
<accession>A0A2S7E7A6</accession>
<keyword evidence="1" id="KW-0472">Membrane</keyword>
<gene>
    <name evidence="2" type="ORF">XpopCFBP1817_19740</name>
</gene>
<dbReference type="AlphaFoldDB" id="A0A2S7E7A6"/>
<evidence type="ECO:0000313" key="2">
    <source>
        <dbReference type="EMBL" id="PPU86014.1"/>
    </source>
</evidence>
<evidence type="ECO:0000256" key="1">
    <source>
        <dbReference type="SAM" id="Phobius"/>
    </source>
</evidence>
<dbReference type="EMBL" id="MDEJ01000225">
    <property type="protein sequence ID" value="PPU86014.1"/>
    <property type="molecule type" value="Genomic_DNA"/>
</dbReference>
<protein>
    <submittedName>
        <fullName evidence="2">Uncharacterized protein</fullName>
    </submittedName>
</protein>
<keyword evidence="3" id="KW-1185">Reference proteome</keyword>
<proteinExistence type="predicted"/>
<comment type="caution">
    <text evidence="2">The sequence shown here is derived from an EMBL/GenBank/DDBJ whole genome shotgun (WGS) entry which is preliminary data.</text>
</comment>